<dbReference type="Gene3D" id="1.10.10.60">
    <property type="entry name" value="Homeodomain-like"/>
    <property type="match status" value="1"/>
</dbReference>
<dbReference type="PANTHER" id="PTHR47894:SF4">
    <property type="entry name" value="HTH-TYPE TRANSCRIPTIONAL REGULATOR GADX"/>
    <property type="match status" value="1"/>
</dbReference>
<dbReference type="GO" id="GO:0005829">
    <property type="term" value="C:cytosol"/>
    <property type="evidence" value="ECO:0007669"/>
    <property type="project" value="TreeGrafter"/>
</dbReference>
<dbReference type="Pfam" id="PF12833">
    <property type="entry name" value="HTH_18"/>
    <property type="match status" value="1"/>
</dbReference>
<dbReference type="GO" id="GO:0000976">
    <property type="term" value="F:transcription cis-regulatory region binding"/>
    <property type="evidence" value="ECO:0007669"/>
    <property type="project" value="TreeGrafter"/>
</dbReference>
<dbReference type="EMBL" id="CP017903">
    <property type="protein sequence ID" value="ARP21293.1"/>
    <property type="molecule type" value="Genomic_DNA"/>
</dbReference>
<dbReference type="SMART" id="SM00342">
    <property type="entry name" value="HTH_ARAC"/>
    <property type="match status" value="1"/>
</dbReference>
<dbReference type="InterPro" id="IPR032687">
    <property type="entry name" value="AraC-type_N"/>
</dbReference>
<proteinExistence type="predicted"/>
<dbReference type="SUPFAM" id="SSF46689">
    <property type="entry name" value="Homeodomain-like"/>
    <property type="match status" value="1"/>
</dbReference>
<dbReference type="PRINTS" id="PR00032">
    <property type="entry name" value="HTHARAC"/>
</dbReference>
<name>A0A1W6TK55_VIBAL</name>
<dbReference type="AlphaFoldDB" id="A0A1W6TK55"/>
<evidence type="ECO:0000256" key="1">
    <source>
        <dbReference type="ARBA" id="ARBA00023015"/>
    </source>
</evidence>
<keyword evidence="2" id="KW-0238">DNA-binding</keyword>
<dbReference type="InterPro" id="IPR018060">
    <property type="entry name" value="HTH_AraC"/>
</dbReference>
<evidence type="ECO:0000256" key="2">
    <source>
        <dbReference type="ARBA" id="ARBA00023125"/>
    </source>
</evidence>
<dbReference type="PROSITE" id="PS01124">
    <property type="entry name" value="HTH_ARAC_FAMILY_2"/>
    <property type="match status" value="1"/>
</dbReference>
<dbReference type="PANTHER" id="PTHR47894">
    <property type="entry name" value="HTH-TYPE TRANSCRIPTIONAL REGULATOR GADX"/>
    <property type="match status" value="1"/>
</dbReference>
<dbReference type="GO" id="GO:0003700">
    <property type="term" value="F:DNA-binding transcription factor activity"/>
    <property type="evidence" value="ECO:0007669"/>
    <property type="project" value="InterPro"/>
</dbReference>
<feature type="domain" description="HTH araC/xylS-type" evidence="4">
    <location>
        <begin position="231"/>
        <end position="329"/>
    </location>
</feature>
<dbReference type="Pfam" id="PF12625">
    <property type="entry name" value="Arabinose_bd"/>
    <property type="match status" value="1"/>
</dbReference>
<evidence type="ECO:0000256" key="3">
    <source>
        <dbReference type="ARBA" id="ARBA00023163"/>
    </source>
</evidence>
<dbReference type="RefSeq" id="WP_086047529.1">
    <property type="nucleotide sequence ID" value="NZ_CP017890.1"/>
</dbReference>
<gene>
    <name evidence="5" type="primary">virS_2</name>
    <name evidence="5" type="ORF">K05K4_45760</name>
</gene>
<organism evidence="5">
    <name type="scientific">Vibrio alginolyticus</name>
    <dbReference type="NCBI Taxonomy" id="663"/>
    <lineage>
        <taxon>Bacteria</taxon>
        <taxon>Pseudomonadati</taxon>
        <taxon>Pseudomonadota</taxon>
        <taxon>Gammaproteobacteria</taxon>
        <taxon>Vibrionales</taxon>
        <taxon>Vibrionaceae</taxon>
        <taxon>Vibrio</taxon>
    </lineage>
</organism>
<evidence type="ECO:0000259" key="4">
    <source>
        <dbReference type="PROSITE" id="PS01124"/>
    </source>
</evidence>
<dbReference type="InterPro" id="IPR009057">
    <property type="entry name" value="Homeodomain-like_sf"/>
</dbReference>
<dbReference type="InterPro" id="IPR020449">
    <property type="entry name" value="Tscrpt_reg_AraC-type_HTH"/>
</dbReference>
<protein>
    <submittedName>
        <fullName evidence="5">HTH-type transcriptional regulator VirS</fullName>
    </submittedName>
</protein>
<keyword evidence="1" id="KW-0805">Transcription regulation</keyword>
<reference evidence="5" key="1">
    <citation type="submission" date="2016-10" db="EMBL/GenBank/DDBJ databases">
        <title>The High Quality Genome of Vibrio alginolyticus K01M1.</title>
        <authorList>
            <person name="Wendling C."/>
            <person name="Chibani C.M."/>
            <person name="Hertel R."/>
            <person name="Sproer C."/>
            <person name="Bunk B."/>
            <person name="Overmann J."/>
            <person name="Roth O."/>
            <person name="Liesegang H."/>
        </authorList>
    </citation>
    <scope>NUCLEOTIDE SEQUENCE</scope>
    <source>
        <strain evidence="5">K05K4</strain>
    </source>
</reference>
<evidence type="ECO:0000313" key="5">
    <source>
        <dbReference type="EMBL" id="ARP21293.1"/>
    </source>
</evidence>
<sequence length="340" mass="38701">MYIVRSGAADKFDSLVSELGQNPVEIMAAVGLSAAQFRNPDTYLAYPRLAELLEEAAARCQQPLFGALLAERQNLQSLGDLPMLVSRAETVGDALARVNDFLYLHSSGVTLNMTPQDYWVRLSLNIDVHSERGIAQLMQLSVSHLAMFVASLLDIEASHFALHLTQHATLEVEKSKFAQQNKLRFGDKFDGILLKATLLNAKNHQDEDALERHFQQHLKELQTRYPNNLSDQAANMIGRLLSTGECSVERVARALDLHPRMLQNKLKQQGTNYRQLLQQVRQDFAEQRLHENIQSITDIALQLGYAETAVFSRHFRRWTGKSPRQWRQEKTQLQTFKPIR</sequence>
<keyword evidence="3" id="KW-0804">Transcription</keyword>
<accession>A0A1W6TK55</accession>